<dbReference type="PANTHER" id="PTHR23159">
    <property type="entry name" value="CENTROSOMAL PROTEIN 2"/>
    <property type="match status" value="1"/>
</dbReference>
<feature type="compositionally biased region" description="Low complexity" evidence="2">
    <location>
        <begin position="842"/>
        <end position="852"/>
    </location>
</feature>
<feature type="coiled-coil region" evidence="1">
    <location>
        <begin position="713"/>
        <end position="747"/>
    </location>
</feature>
<reference evidence="3" key="1">
    <citation type="journal article" date="2012" name="Proc. Natl. Acad. Sci. U.S.A.">
        <title>Antigenic diversity is generated by distinct evolutionary mechanisms in African trypanosome species.</title>
        <authorList>
            <person name="Jackson A.P."/>
            <person name="Berry A."/>
            <person name="Aslett M."/>
            <person name="Allison H.C."/>
            <person name="Burton P."/>
            <person name="Vavrova-Anderson J."/>
            <person name="Brown R."/>
            <person name="Browne H."/>
            <person name="Corton N."/>
            <person name="Hauser H."/>
            <person name="Gamble J."/>
            <person name="Gilderthorp R."/>
            <person name="Marcello L."/>
            <person name="McQuillan J."/>
            <person name="Otto T.D."/>
            <person name="Quail M.A."/>
            <person name="Sanders M.J."/>
            <person name="van Tonder A."/>
            <person name="Ginger M.L."/>
            <person name="Field M.C."/>
            <person name="Barry J.D."/>
            <person name="Hertz-Fowler C."/>
            <person name="Berriman M."/>
        </authorList>
    </citation>
    <scope>NUCLEOTIDE SEQUENCE</scope>
    <source>
        <strain evidence="3">Y486</strain>
    </source>
</reference>
<sequence length="899" mass="100684">MLNVLVEGQRVAEIADRIFDGIWTRTSGESYDLPHVHAGDINMAASSTGARVSHSDDRCTLPLTQQQQFTSQSCQTVSAVLSVNPTVEIAQRESVLQHLYNDRLRGSIGAILSAIVDELPRDHIFLQLLSDASTEQFCSLRIGEVVENFLFSLQAQQYYNVSSELARREVELLALTSRLEAMERQLRVSVPLQSFKCTQTEGIVRPLEGSSHFTQGAAYDEIDAVKSELLALLEVVTVEHELAKLRECLAVPMPLLETVQVEESYSNMHEYVLDIISCLFRTVRDFIVCAEASLDVVALQRGGSEDSPRDGTSVKDGGVCRKLFSQEPSPIRNRPSSPTATPGSQLRPQQRTLEALAEERGRLNALVAKLAHAQSHCVGVARSLSTSHADLQQQVDVLRQQLHQVEDNLQQLNLTADAKEKTLTELCEELERKIEMERASSEMHQERLVRQAAEIQQMHKSIAELQRQLETEKECRISAEKRAAEAEDAASRCQWEVNEASAHSINRLIGEQEELRAFLSMARMDAVANSAETVCARIECAVLDACVMKMDLLHRHGYAWEAEKGQHTALLTERTVRFLESQFDTVNATLQEREEMMQQSCDHLYKLLYRIRGWVDGLEAERATEADGAEVRGNSTAVVAVNNTVRHRTTGKRGVVPHTPILSPTPACVVHDEVVETGVGVGGSSKCRGDEPKTLPGVAAGLQNAFEMMRQHVIQAREALNTSQSRVREQQEELGAMHERVEVLSAECERQRLVAQQFWEERVHWSRHSPLNALLAKQKVILSEVDKQREALHKRWAALSEEYHRLERRNSELHERCTLKEVENARLLGFLKEKKMVPLRPSSSPYSNTSGSDNVVPSETGTSPWQQTTRTKKSSELPMCARVNNGIKLLQGYEGKALN</sequence>
<dbReference type="PANTHER" id="PTHR23159:SF31">
    <property type="entry name" value="CENTROSOME-ASSOCIATED PROTEIN CEP250 ISOFORM X1"/>
    <property type="match status" value="1"/>
</dbReference>
<organism evidence="3">
    <name type="scientific">Trypanosoma vivax (strain Y486)</name>
    <dbReference type="NCBI Taxonomy" id="1055687"/>
    <lineage>
        <taxon>Eukaryota</taxon>
        <taxon>Discoba</taxon>
        <taxon>Euglenozoa</taxon>
        <taxon>Kinetoplastea</taxon>
        <taxon>Metakinetoplastina</taxon>
        <taxon>Trypanosomatida</taxon>
        <taxon>Trypanosomatidae</taxon>
        <taxon>Trypanosoma</taxon>
        <taxon>Duttonella</taxon>
    </lineage>
</organism>
<keyword evidence="1" id="KW-0175">Coiled coil</keyword>
<dbReference type="VEuPathDB" id="TriTrypDB:TvY486_1113400"/>
<evidence type="ECO:0000313" key="3">
    <source>
        <dbReference type="EMBL" id="CCC53856.1"/>
    </source>
</evidence>
<feature type="coiled-coil region" evidence="1">
    <location>
        <begin position="381"/>
        <end position="482"/>
    </location>
</feature>
<dbReference type="AlphaFoldDB" id="G0U8D3"/>
<gene>
    <name evidence="3" type="ORF">TVY486_1113400</name>
</gene>
<evidence type="ECO:0000256" key="2">
    <source>
        <dbReference type="SAM" id="MobiDB-lite"/>
    </source>
</evidence>
<feature type="coiled-coil region" evidence="1">
    <location>
        <begin position="789"/>
        <end position="816"/>
    </location>
</feature>
<feature type="compositionally biased region" description="Polar residues" evidence="2">
    <location>
        <begin position="334"/>
        <end position="349"/>
    </location>
</feature>
<feature type="region of interest" description="Disordered" evidence="2">
    <location>
        <begin position="326"/>
        <end position="349"/>
    </location>
</feature>
<protein>
    <submittedName>
        <fullName evidence="3">Uncharacterized protein</fullName>
    </submittedName>
</protein>
<evidence type="ECO:0000256" key="1">
    <source>
        <dbReference type="SAM" id="Coils"/>
    </source>
</evidence>
<dbReference type="EMBL" id="HE573027">
    <property type="protein sequence ID" value="CCC53856.1"/>
    <property type="molecule type" value="Genomic_DNA"/>
</dbReference>
<feature type="compositionally biased region" description="Polar residues" evidence="2">
    <location>
        <begin position="853"/>
        <end position="869"/>
    </location>
</feature>
<feature type="region of interest" description="Disordered" evidence="2">
    <location>
        <begin position="839"/>
        <end position="877"/>
    </location>
</feature>
<name>G0U8D3_TRYVY</name>
<proteinExistence type="predicted"/>
<accession>G0U8D3</accession>